<comment type="subcellular location">
    <subcellularLocation>
        <location evidence="1">Cell membrane</location>
        <topology evidence="1">Multi-pass membrane protein</topology>
    </subcellularLocation>
</comment>
<proteinExistence type="predicted"/>
<feature type="transmembrane region" description="Helical" evidence="11">
    <location>
        <begin position="61"/>
        <end position="79"/>
    </location>
</feature>
<dbReference type="Proteomes" id="UP000198658">
    <property type="component" value="Unassembled WGS sequence"/>
</dbReference>
<keyword evidence="8 11" id="KW-1133">Transmembrane helix</keyword>
<evidence type="ECO:0000256" key="9">
    <source>
        <dbReference type="ARBA" id="ARBA00023098"/>
    </source>
</evidence>
<sequence>MVVPETFVYGLVLLSALAHAVWNAVVKHSAEGFLQLAMIRSVGLLIGILLATQLPAPEPEAIGFLLGGAFFQYIYFFLLTRSYRALDYGTAYPLARGVTPLLVALAALLFLDESLQPLQLTGVLLVSCGILALLMKELRVPSTGILLSLGTGIAITGYTTLGAAGVRAVGNPLSFVAWLEILSGAGILLAVLLTQPLRGFAFARANLLRGSASGVLASGGFAIALWATSVMPVAAVAATRETSILFASVISVYVLNERFSVRRLIAALIIFTGVGALAFA</sequence>
<keyword evidence="9" id="KW-0443">Lipid metabolism</keyword>
<evidence type="ECO:0000256" key="5">
    <source>
        <dbReference type="ARBA" id="ARBA00022556"/>
    </source>
</evidence>
<keyword evidence="3" id="KW-0444">Lipid biosynthesis</keyword>
<feature type="transmembrane region" description="Helical" evidence="11">
    <location>
        <begin position="146"/>
        <end position="169"/>
    </location>
</feature>
<evidence type="ECO:0000256" key="3">
    <source>
        <dbReference type="ARBA" id="ARBA00022516"/>
    </source>
</evidence>
<feature type="transmembrane region" description="Helical" evidence="11">
    <location>
        <begin position="91"/>
        <end position="111"/>
    </location>
</feature>
<keyword evidence="6 11" id="KW-0812">Transmembrane</keyword>
<dbReference type="InterPro" id="IPR000620">
    <property type="entry name" value="EamA_dom"/>
</dbReference>
<evidence type="ECO:0000256" key="8">
    <source>
        <dbReference type="ARBA" id="ARBA00022989"/>
    </source>
</evidence>
<feature type="domain" description="EamA" evidence="12">
    <location>
        <begin position="143"/>
        <end position="275"/>
    </location>
</feature>
<dbReference type="GO" id="GO:0005886">
    <property type="term" value="C:plasma membrane"/>
    <property type="evidence" value="ECO:0007669"/>
    <property type="project" value="UniProtKB-SubCell"/>
</dbReference>
<dbReference type="RefSeq" id="WP_091384932.1">
    <property type="nucleotide sequence ID" value="NZ_FNQO01000001.1"/>
</dbReference>
<protein>
    <submittedName>
        <fullName evidence="13">Small Multidrug Resistance protein</fullName>
    </submittedName>
</protein>
<feature type="transmembrane region" description="Helical" evidence="11">
    <location>
        <begin position="6"/>
        <end position="25"/>
    </location>
</feature>
<keyword evidence="10 11" id="KW-0472">Membrane</keyword>
<dbReference type="PANTHER" id="PTHR30561">
    <property type="entry name" value="SMR FAMILY PROTON-DEPENDENT DRUG EFFLUX TRANSPORTER SUGE"/>
    <property type="match status" value="1"/>
</dbReference>
<dbReference type="SUPFAM" id="SSF103481">
    <property type="entry name" value="Multidrug resistance efflux transporter EmrE"/>
    <property type="match status" value="2"/>
</dbReference>
<dbReference type="Pfam" id="PF00892">
    <property type="entry name" value="EamA"/>
    <property type="match status" value="2"/>
</dbReference>
<feature type="transmembrane region" description="Helical" evidence="11">
    <location>
        <begin position="233"/>
        <end position="254"/>
    </location>
</feature>
<reference evidence="14" key="1">
    <citation type="submission" date="2016-10" db="EMBL/GenBank/DDBJ databases">
        <authorList>
            <person name="Varghese N."/>
            <person name="Submissions S."/>
        </authorList>
    </citation>
    <scope>NUCLEOTIDE SEQUENCE [LARGE SCALE GENOMIC DNA]</scope>
    <source>
        <strain evidence="14">CGMCC 1.10657</strain>
    </source>
</reference>
<evidence type="ECO:0000313" key="13">
    <source>
        <dbReference type="EMBL" id="SDZ82271.1"/>
    </source>
</evidence>
<feature type="domain" description="EamA" evidence="12">
    <location>
        <begin position="9"/>
        <end position="134"/>
    </location>
</feature>
<organism evidence="13 14">
    <name type="scientific">Microbulbifer marinus</name>
    <dbReference type="NCBI Taxonomy" id="658218"/>
    <lineage>
        <taxon>Bacteria</taxon>
        <taxon>Pseudomonadati</taxon>
        <taxon>Pseudomonadota</taxon>
        <taxon>Gammaproteobacteria</taxon>
        <taxon>Cellvibrionales</taxon>
        <taxon>Microbulbiferaceae</taxon>
        <taxon>Microbulbifer</taxon>
    </lineage>
</organism>
<keyword evidence="4" id="KW-0997">Cell inner membrane</keyword>
<dbReference type="GO" id="GO:0009245">
    <property type="term" value="P:lipid A biosynthetic process"/>
    <property type="evidence" value="ECO:0007669"/>
    <property type="project" value="UniProtKB-KW"/>
</dbReference>
<evidence type="ECO:0000259" key="12">
    <source>
        <dbReference type="Pfam" id="PF00892"/>
    </source>
</evidence>
<dbReference type="GO" id="GO:0009103">
    <property type="term" value="P:lipopolysaccharide biosynthetic process"/>
    <property type="evidence" value="ECO:0007669"/>
    <property type="project" value="UniProtKB-KW"/>
</dbReference>
<keyword evidence="14" id="KW-1185">Reference proteome</keyword>
<keyword evidence="7" id="KW-0448">Lipopolysaccharide biosynthesis</keyword>
<evidence type="ECO:0000256" key="7">
    <source>
        <dbReference type="ARBA" id="ARBA00022985"/>
    </source>
</evidence>
<evidence type="ECO:0000256" key="1">
    <source>
        <dbReference type="ARBA" id="ARBA00004651"/>
    </source>
</evidence>
<keyword evidence="2" id="KW-1003">Cell membrane</keyword>
<dbReference type="STRING" id="658218.SAMN05216562_0567"/>
<feature type="transmembrane region" description="Helical" evidence="11">
    <location>
        <begin position="206"/>
        <end position="227"/>
    </location>
</feature>
<dbReference type="InterPro" id="IPR037185">
    <property type="entry name" value="EmrE-like"/>
</dbReference>
<evidence type="ECO:0000256" key="2">
    <source>
        <dbReference type="ARBA" id="ARBA00022475"/>
    </source>
</evidence>
<evidence type="ECO:0000256" key="4">
    <source>
        <dbReference type="ARBA" id="ARBA00022519"/>
    </source>
</evidence>
<dbReference type="EMBL" id="FNQO01000001">
    <property type="protein sequence ID" value="SDZ82271.1"/>
    <property type="molecule type" value="Genomic_DNA"/>
</dbReference>
<feature type="transmembrane region" description="Helical" evidence="11">
    <location>
        <begin position="261"/>
        <end position="279"/>
    </location>
</feature>
<evidence type="ECO:0000256" key="10">
    <source>
        <dbReference type="ARBA" id="ARBA00023136"/>
    </source>
</evidence>
<dbReference type="Gene3D" id="1.10.3730.20">
    <property type="match status" value="1"/>
</dbReference>
<keyword evidence="5" id="KW-0441">Lipid A biosynthesis</keyword>
<dbReference type="AlphaFoldDB" id="A0A1H3W615"/>
<dbReference type="PANTHER" id="PTHR30561:SF9">
    <property type="entry name" value="4-AMINO-4-DEOXY-L-ARABINOSE-PHOSPHOUNDECAPRENOL FLIPPASE SUBUNIT ARNF-RELATED"/>
    <property type="match status" value="1"/>
</dbReference>
<feature type="transmembrane region" description="Helical" evidence="11">
    <location>
        <begin position="37"/>
        <end position="55"/>
    </location>
</feature>
<gene>
    <name evidence="13" type="ORF">SAMN05216562_0567</name>
</gene>
<feature type="transmembrane region" description="Helical" evidence="11">
    <location>
        <begin position="175"/>
        <end position="194"/>
    </location>
</feature>
<evidence type="ECO:0000256" key="6">
    <source>
        <dbReference type="ARBA" id="ARBA00022692"/>
    </source>
</evidence>
<feature type="transmembrane region" description="Helical" evidence="11">
    <location>
        <begin position="117"/>
        <end position="134"/>
    </location>
</feature>
<dbReference type="InterPro" id="IPR000390">
    <property type="entry name" value="Small_drug/metabolite_transptr"/>
</dbReference>
<accession>A0A1H3W615</accession>
<dbReference type="GO" id="GO:0022857">
    <property type="term" value="F:transmembrane transporter activity"/>
    <property type="evidence" value="ECO:0007669"/>
    <property type="project" value="InterPro"/>
</dbReference>
<evidence type="ECO:0000256" key="11">
    <source>
        <dbReference type="SAM" id="Phobius"/>
    </source>
</evidence>
<name>A0A1H3W615_9GAMM</name>
<evidence type="ECO:0000313" key="14">
    <source>
        <dbReference type="Proteomes" id="UP000198658"/>
    </source>
</evidence>